<evidence type="ECO:0000313" key="1">
    <source>
        <dbReference type="EMBL" id="SHG89626.1"/>
    </source>
</evidence>
<accession>A0A1M5NJ87</accession>
<dbReference type="RefSeq" id="WP_072722894.1">
    <property type="nucleotide sequence ID" value="NZ_FQXH01000005.1"/>
</dbReference>
<sequence>MKTHDIKKIMMGLCVDESQTPGIRIEVVMDGIPEELQRKMEAEIKEFEEKAMDIVTAASETMSSKITK</sequence>
<gene>
    <name evidence="1" type="ORF">SAMN02744040_00073</name>
</gene>
<reference evidence="2" key="1">
    <citation type="submission" date="2016-11" db="EMBL/GenBank/DDBJ databases">
        <authorList>
            <person name="Varghese N."/>
            <person name="Submissions S."/>
        </authorList>
    </citation>
    <scope>NUCLEOTIDE SEQUENCE [LARGE SCALE GENOMIC DNA]</scope>
    <source>
        <strain evidence="2">DSM 15285</strain>
    </source>
</reference>
<organism evidence="1 2">
    <name type="scientific">Tepidibacter thalassicus DSM 15285</name>
    <dbReference type="NCBI Taxonomy" id="1123350"/>
    <lineage>
        <taxon>Bacteria</taxon>
        <taxon>Bacillati</taxon>
        <taxon>Bacillota</taxon>
        <taxon>Clostridia</taxon>
        <taxon>Peptostreptococcales</taxon>
        <taxon>Peptostreptococcaceae</taxon>
        <taxon>Tepidibacter</taxon>
    </lineage>
</organism>
<dbReference type="Proteomes" id="UP000242520">
    <property type="component" value="Unassembled WGS sequence"/>
</dbReference>
<dbReference type="AlphaFoldDB" id="A0A1M5NJ87"/>
<protein>
    <submittedName>
        <fullName evidence="1">Uncharacterized protein</fullName>
    </submittedName>
</protein>
<dbReference type="STRING" id="1123350.SAMN02744040_00073"/>
<proteinExistence type="predicted"/>
<evidence type="ECO:0000313" key="2">
    <source>
        <dbReference type="Proteomes" id="UP000242520"/>
    </source>
</evidence>
<dbReference type="EMBL" id="FQXH01000005">
    <property type="protein sequence ID" value="SHG89626.1"/>
    <property type="molecule type" value="Genomic_DNA"/>
</dbReference>
<keyword evidence="2" id="KW-1185">Reference proteome</keyword>
<name>A0A1M5NJ87_9FIRM</name>